<dbReference type="SUPFAM" id="SSF56935">
    <property type="entry name" value="Porins"/>
    <property type="match status" value="1"/>
</dbReference>
<keyword evidence="1" id="KW-0732">Signal</keyword>
<accession>A0A7C3WGA2</accession>
<reference evidence="2" key="1">
    <citation type="journal article" date="2020" name="mSystems">
        <title>Genome- and Community-Level Interaction Insights into Carbon Utilization and Element Cycling Functions of Hydrothermarchaeota in Hydrothermal Sediment.</title>
        <authorList>
            <person name="Zhou Z."/>
            <person name="Liu Y."/>
            <person name="Xu W."/>
            <person name="Pan J."/>
            <person name="Luo Z.H."/>
            <person name="Li M."/>
        </authorList>
    </citation>
    <scope>NUCLEOTIDE SEQUENCE [LARGE SCALE GENOMIC DNA]</scope>
    <source>
        <strain evidence="2">SpSt-776</strain>
    </source>
</reference>
<organism evidence="2">
    <name type="scientific">Desulfobacca acetoxidans</name>
    <dbReference type="NCBI Taxonomy" id="60893"/>
    <lineage>
        <taxon>Bacteria</taxon>
        <taxon>Pseudomonadati</taxon>
        <taxon>Thermodesulfobacteriota</taxon>
        <taxon>Desulfobaccia</taxon>
        <taxon>Desulfobaccales</taxon>
        <taxon>Desulfobaccaceae</taxon>
        <taxon>Desulfobacca</taxon>
    </lineage>
</organism>
<gene>
    <name evidence="2" type="ORF">ENV62_00180</name>
</gene>
<proteinExistence type="predicted"/>
<evidence type="ECO:0000256" key="1">
    <source>
        <dbReference type="SAM" id="SignalP"/>
    </source>
</evidence>
<feature type="signal peptide" evidence="1">
    <location>
        <begin position="1"/>
        <end position="22"/>
    </location>
</feature>
<dbReference type="EMBL" id="DTHB01000004">
    <property type="protein sequence ID" value="HGB13650.1"/>
    <property type="molecule type" value="Genomic_DNA"/>
</dbReference>
<sequence length="464" mass="52690">MKNKTIILLVLASLLALPAAAAAVEFTLGGYIKMETIWDSTQVNKNLLQLIARNNDASFHHGRLKFTAENSRMHFTIKGPDLWGAKTTGYIEWDFDNHGNEYIFSGTPGGGWASPHKARIGLRHAMFRLNWPETELMLGQYWSLLTEEIPETANFGACTTAGQPFLREPQIRLTQTFALGTGKMTASIALAEPTNGLWGLALNPTQSSTNPYGGESSETPKVVGRVKYDIDLWGKAAFWGTPRPLSLRVGAAWWRERFRTFKTEKKDGLQFDEDKFKSVAVGQRDQQNLDHWMVEGSVFIPLIPTHTQNLAGTASLLTQWFVGAGLDGYYEDFPVSSSYLEYKYSDGEYLWGDRVLMKRWGGFVQLQYYFTNQWYAQAVWGINRAFGVDRDLWLGDSSSNDPFKSNQHFYATLWYRPIKALKFGLEYTYVRTDYFQRRVAASGSATGSDFGENHRMMFCGFFFF</sequence>
<name>A0A7C3WGA2_9BACT</name>
<protein>
    <submittedName>
        <fullName evidence="2">Uncharacterized protein</fullName>
    </submittedName>
</protein>
<comment type="caution">
    <text evidence="2">The sequence shown here is derived from an EMBL/GenBank/DDBJ whole genome shotgun (WGS) entry which is preliminary data.</text>
</comment>
<evidence type="ECO:0000313" key="2">
    <source>
        <dbReference type="EMBL" id="HGB13650.1"/>
    </source>
</evidence>
<feature type="chain" id="PRO_5027950892" evidence="1">
    <location>
        <begin position="23"/>
        <end position="464"/>
    </location>
</feature>
<dbReference type="AlphaFoldDB" id="A0A7C3WGA2"/>